<feature type="domain" description="HNH nuclease" evidence="1">
    <location>
        <begin position="69"/>
        <end position="118"/>
    </location>
</feature>
<dbReference type="CDD" id="cd00085">
    <property type="entry name" value="HNHc"/>
    <property type="match status" value="1"/>
</dbReference>
<reference evidence="2 3" key="1">
    <citation type="submission" date="2020-02" db="EMBL/GenBank/DDBJ databases">
        <title>Sequencing the genomes of 1000 actinobacteria strains.</title>
        <authorList>
            <person name="Klenk H.-P."/>
        </authorList>
    </citation>
    <scope>NUCLEOTIDE SEQUENCE [LARGE SCALE GENOMIC DNA]</scope>
    <source>
        <strain evidence="2 3">DSM 19609</strain>
    </source>
</reference>
<accession>A0ABX0SFR7</accession>
<dbReference type="PANTHER" id="PTHR33877">
    <property type="entry name" value="SLL1193 PROTEIN"/>
    <property type="match status" value="1"/>
</dbReference>
<dbReference type="SMART" id="SM00507">
    <property type="entry name" value="HNHc"/>
    <property type="match status" value="1"/>
</dbReference>
<dbReference type="InterPro" id="IPR052892">
    <property type="entry name" value="NA-targeting_endonuclease"/>
</dbReference>
<protein>
    <submittedName>
        <fullName evidence="2">5-methylcytosine-specific restriction endonuclease McrA</fullName>
    </submittedName>
</protein>
<keyword evidence="3" id="KW-1185">Reference proteome</keyword>
<dbReference type="InterPro" id="IPR003615">
    <property type="entry name" value="HNH_nuc"/>
</dbReference>
<dbReference type="GO" id="GO:0004519">
    <property type="term" value="F:endonuclease activity"/>
    <property type="evidence" value="ECO:0007669"/>
    <property type="project" value="UniProtKB-KW"/>
</dbReference>
<name>A0ABX0SFR7_9ACTN</name>
<evidence type="ECO:0000313" key="3">
    <source>
        <dbReference type="Proteomes" id="UP000749311"/>
    </source>
</evidence>
<dbReference type="Proteomes" id="UP000749311">
    <property type="component" value="Unassembled WGS sequence"/>
</dbReference>
<keyword evidence="2" id="KW-0378">Hydrolase</keyword>
<dbReference type="EMBL" id="JAAMOZ010000001">
    <property type="protein sequence ID" value="NIH56744.1"/>
    <property type="molecule type" value="Genomic_DNA"/>
</dbReference>
<keyword evidence="2" id="KW-0540">Nuclease</keyword>
<evidence type="ECO:0000259" key="1">
    <source>
        <dbReference type="SMART" id="SM00507"/>
    </source>
</evidence>
<sequence length="149" mass="16496">MTNVLVLNADDTALHTVSVKHAIGMLVREVAIVEEASPGRTIGVFPVPTTLRLTRYVKTGFLYAKEPGWTKRGVLRRDSWRCAYCGERADTVDHVVPSSRGGTNTWHNTVACCHTCNSHKANHTPDEAGMRLLWQPFAPTRRQLLSTAA</sequence>
<evidence type="ECO:0000313" key="2">
    <source>
        <dbReference type="EMBL" id="NIH56744.1"/>
    </source>
</evidence>
<dbReference type="PANTHER" id="PTHR33877:SF2">
    <property type="entry name" value="OS07G0170200 PROTEIN"/>
    <property type="match status" value="1"/>
</dbReference>
<dbReference type="Gene3D" id="1.10.30.50">
    <property type="match status" value="1"/>
</dbReference>
<comment type="caution">
    <text evidence="2">The sequence shown here is derived from an EMBL/GenBank/DDBJ whole genome shotgun (WGS) entry which is preliminary data.</text>
</comment>
<organism evidence="2 3">
    <name type="scientific">Brooklawnia cerclae</name>
    <dbReference type="NCBI Taxonomy" id="349934"/>
    <lineage>
        <taxon>Bacteria</taxon>
        <taxon>Bacillati</taxon>
        <taxon>Actinomycetota</taxon>
        <taxon>Actinomycetes</taxon>
        <taxon>Propionibacteriales</taxon>
        <taxon>Propionibacteriaceae</taxon>
        <taxon>Brooklawnia</taxon>
    </lineage>
</organism>
<dbReference type="RefSeq" id="WP_167165908.1">
    <property type="nucleotide sequence ID" value="NZ_BAAAOO010000015.1"/>
</dbReference>
<keyword evidence="2" id="KW-0255">Endonuclease</keyword>
<dbReference type="InterPro" id="IPR029471">
    <property type="entry name" value="HNH_5"/>
</dbReference>
<proteinExistence type="predicted"/>
<gene>
    <name evidence="2" type="ORF">FB473_001389</name>
</gene>
<dbReference type="Pfam" id="PF14279">
    <property type="entry name" value="HNH_5"/>
    <property type="match status" value="1"/>
</dbReference>